<sequence>MDEEEDRRLAAITPEITRRSIDLLRKVVGLYPEERIAQEALDCADDILAQYGTDGLRILVMSLTGWAAVEIEKDALASKRPLDAMVDDMMLTWLEANPEA</sequence>
<reference evidence="1 2" key="1">
    <citation type="submission" date="2023-07" db="EMBL/GenBank/DDBJ databases">
        <title>Comparative genomics of wheat-associated soil bacteria to identify genetic determinants of phenazine resistance.</title>
        <authorList>
            <person name="Mouncey N."/>
        </authorList>
    </citation>
    <scope>NUCLEOTIDE SEQUENCE [LARGE SCALE GENOMIC DNA]</scope>
    <source>
        <strain evidence="1 2">W2I16</strain>
    </source>
</reference>
<accession>A0ABU0REN0</accession>
<comment type="caution">
    <text evidence="1">The sequence shown here is derived from an EMBL/GenBank/DDBJ whole genome shotgun (WGS) entry which is preliminary data.</text>
</comment>
<dbReference type="RefSeq" id="WP_307624506.1">
    <property type="nucleotide sequence ID" value="NZ_JAUSZS010000002.1"/>
</dbReference>
<organism evidence="1 2">
    <name type="scientific">Streptomyces turgidiscabies</name>
    <dbReference type="NCBI Taxonomy" id="85558"/>
    <lineage>
        <taxon>Bacteria</taxon>
        <taxon>Bacillati</taxon>
        <taxon>Actinomycetota</taxon>
        <taxon>Actinomycetes</taxon>
        <taxon>Kitasatosporales</taxon>
        <taxon>Streptomycetaceae</taxon>
        <taxon>Streptomyces</taxon>
    </lineage>
</organism>
<name>A0ABU0REN0_9ACTN</name>
<dbReference type="Proteomes" id="UP001223072">
    <property type="component" value="Unassembled WGS sequence"/>
</dbReference>
<proteinExistence type="predicted"/>
<keyword evidence="2" id="KW-1185">Reference proteome</keyword>
<dbReference type="EMBL" id="JAUSZS010000002">
    <property type="protein sequence ID" value="MDQ0930198.1"/>
    <property type="molecule type" value="Genomic_DNA"/>
</dbReference>
<protein>
    <recommendedName>
        <fullName evidence="3">TetR family transcriptional regulator</fullName>
    </recommendedName>
</protein>
<evidence type="ECO:0000313" key="1">
    <source>
        <dbReference type="EMBL" id="MDQ0930198.1"/>
    </source>
</evidence>
<evidence type="ECO:0008006" key="3">
    <source>
        <dbReference type="Google" id="ProtNLM"/>
    </source>
</evidence>
<evidence type="ECO:0000313" key="2">
    <source>
        <dbReference type="Proteomes" id="UP001223072"/>
    </source>
</evidence>
<gene>
    <name evidence="1" type="ORF">QFZ49_000105</name>
</gene>